<evidence type="ECO:0000313" key="3">
    <source>
        <dbReference type="WBParaSite" id="EEL_0000224701-mRNA-1"/>
    </source>
</evidence>
<dbReference type="WBParaSite" id="EEL_0000224701-mRNA-1">
    <property type="protein sequence ID" value="EEL_0000224701-mRNA-1"/>
    <property type="gene ID" value="EEL_0000224701"/>
</dbReference>
<evidence type="ECO:0000313" key="2">
    <source>
        <dbReference type="Proteomes" id="UP000050640"/>
    </source>
</evidence>
<name>A0A0R3RL88_9BILA</name>
<sequence>MESENAPLSYLKLSDNLDRSIADIHSYGYDVHEVHTSEGGARIVQTHGTGLIHDDESAIQQTERSLNQQRIHSDRSVEHQRTTLIQEQSEGKRSRMPSSLKSSHKEVGFLDSARSTVSEIGTATDHNRKTIYTLPSPSGEKTETWQHIGTLPVDSYAGIETKTPSQCPLQCPVENLVLLI</sequence>
<reference evidence="3" key="1">
    <citation type="submission" date="2017-02" db="UniProtKB">
        <authorList>
            <consortium name="WormBaseParasite"/>
        </authorList>
    </citation>
    <scope>IDENTIFICATION</scope>
</reference>
<protein>
    <submittedName>
        <fullName evidence="3">Late endosomal/lysosomal adaptor and MAPK and MTOR activator 1</fullName>
    </submittedName>
</protein>
<dbReference type="Proteomes" id="UP000050640">
    <property type="component" value="Unplaced"/>
</dbReference>
<keyword evidence="2" id="KW-1185">Reference proteome</keyword>
<accession>A0A0R3RL88</accession>
<dbReference type="AlphaFoldDB" id="A0A0R3RL88"/>
<proteinExistence type="predicted"/>
<evidence type="ECO:0000256" key="1">
    <source>
        <dbReference type="SAM" id="MobiDB-lite"/>
    </source>
</evidence>
<feature type="region of interest" description="Disordered" evidence="1">
    <location>
        <begin position="68"/>
        <end position="107"/>
    </location>
</feature>
<feature type="compositionally biased region" description="Basic and acidic residues" evidence="1">
    <location>
        <begin position="71"/>
        <end position="81"/>
    </location>
</feature>
<organism evidence="2 3">
    <name type="scientific">Elaeophora elaphi</name>
    <dbReference type="NCBI Taxonomy" id="1147741"/>
    <lineage>
        <taxon>Eukaryota</taxon>
        <taxon>Metazoa</taxon>
        <taxon>Ecdysozoa</taxon>
        <taxon>Nematoda</taxon>
        <taxon>Chromadorea</taxon>
        <taxon>Rhabditida</taxon>
        <taxon>Spirurina</taxon>
        <taxon>Spiruromorpha</taxon>
        <taxon>Filarioidea</taxon>
        <taxon>Onchocercidae</taxon>
        <taxon>Elaeophora</taxon>
    </lineage>
</organism>